<evidence type="ECO:0000256" key="4">
    <source>
        <dbReference type="ARBA" id="ARBA00022475"/>
    </source>
</evidence>
<feature type="transmembrane region" description="Helical" evidence="8">
    <location>
        <begin position="163"/>
        <end position="191"/>
    </location>
</feature>
<keyword evidence="6 8" id="KW-1133">Transmembrane helix</keyword>
<dbReference type="CDD" id="cd06261">
    <property type="entry name" value="TM_PBP2"/>
    <property type="match status" value="1"/>
</dbReference>
<gene>
    <name evidence="10" type="ORF">SAMN05444004_12711</name>
</gene>
<evidence type="ECO:0000256" key="2">
    <source>
        <dbReference type="ARBA" id="ARBA00007069"/>
    </source>
</evidence>
<dbReference type="RefSeq" id="WP_092647857.1">
    <property type="nucleotide sequence ID" value="NZ_FNPX01000027.1"/>
</dbReference>
<comment type="similarity">
    <text evidence="2">Belongs to the binding-protein-dependent transport system permease family. CysTW subfamily.</text>
</comment>
<evidence type="ECO:0000313" key="10">
    <source>
        <dbReference type="EMBL" id="SDZ59348.1"/>
    </source>
</evidence>
<reference evidence="11" key="1">
    <citation type="submission" date="2016-10" db="EMBL/GenBank/DDBJ databases">
        <authorList>
            <person name="Varghese N."/>
            <person name="Submissions S."/>
        </authorList>
    </citation>
    <scope>NUCLEOTIDE SEQUENCE [LARGE SCALE GENOMIC DNA]</scope>
    <source>
        <strain evidence="11">DSM 100420</strain>
    </source>
</reference>
<organism evidence="10 11">
    <name type="scientific">Jannaschia faecimaris</name>
    <dbReference type="NCBI Taxonomy" id="1244108"/>
    <lineage>
        <taxon>Bacteria</taxon>
        <taxon>Pseudomonadati</taxon>
        <taxon>Pseudomonadota</taxon>
        <taxon>Alphaproteobacteria</taxon>
        <taxon>Rhodobacterales</taxon>
        <taxon>Roseobacteraceae</taxon>
        <taxon>Jannaschia</taxon>
    </lineage>
</organism>
<keyword evidence="5 8" id="KW-0812">Transmembrane</keyword>
<comment type="subcellular location">
    <subcellularLocation>
        <location evidence="1 8">Cell membrane</location>
        <topology evidence="1 8">Multi-pass membrane protein</topology>
    </subcellularLocation>
</comment>
<evidence type="ECO:0000256" key="8">
    <source>
        <dbReference type="RuleBase" id="RU363032"/>
    </source>
</evidence>
<dbReference type="SUPFAM" id="SSF161098">
    <property type="entry name" value="MetI-like"/>
    <property type="match status" value="1"/>
</dbReference>
<keyword evidence="3 8" id="KW-0813">Transport</keyword>
<keyword evidence="11" id="KW-1185">Reference proteome</keyword>
<evidence type="ECO:0000256" key="7">
    <source>
        <dbReference type="ARBA" id="ARBA00023136"/>
    </source>
</evidence>
<dbReference type="STRING" id="1244108.SAMN05444004_12711"/>
<dbReference type="AlphaFoldDB" id="A0A1H3UAC8"/>
<dbReference type="GO" id="GO:0055085">
    <property type="term" value="P:transmembrane transport"/>
    <property type="evidence" value="ECO:0007669"/>
    <property type="project" value="InterPro"/>
</dbReference>
<dbReference type="PANTHER" id="PTHR42929">
    <property type="entry name" value="INNER MEMBRANE ABC TRANSPORTER PERMEASE PROTEIN YDCU-RELATED-RELATED"/>
    <property type="match status" value="1"/>
</dbReference>
<evidence type="ECO:0000259" key="9">
    <source>
        <dbReference type="PROSITE" id="PS50928"/>
    </source>
</evidence>
<keyword evidence="4" id="KW-1003">Cell membrane</keyword>
<feature type="domain" description="ABC transmembrane type-1" evidence="9">
    <location>
        <begin position="83"/>
        <end position="290"/>
    </location>
</feature>
<feature type="transmembrane region" description="Helical" evidence="8">
    <location>
        <begin position="269"/>
        <end position="289"/>
    </location>
</feature>
<sequence>MSTPATNKADWVIPVGTSRADWRERLAPWAFRAPLIFMVLFFAIPMAMTVVFSVFERTMFWMEPGFTLYAYENFFFSARLVNFLNSMKYSLISVAICFVFGFPIAVFVRKSIPQVAQHRVVLLFILPFMVSEIIRVFALRPVLQRNGLVNSTLMDLGIIDEPISALLYSHTGVVIGEVLSFLPFIVFSGFLAMEAVPKFIFEVCDDLGVGPWRRFVDIILPLAAPGVFAGSVFIFVNGLGVALLPNILGGAGAVNAGLIATQAISALDFPLAMAVSAIMMTTLMTLLWIGHKLFDLTKILTPLS</sequence>
<keyword evidence="7 8" id="KW-0472">Membrane</keyword>
<proteinExistence type="inferred from homology"/>
<dbReference type="Gene3D" id="1.10.3720.10">
    <property type="entry name" value="MetI-like"/>
    <property type="match status" value="1"/>
</dbReference>
<dbReference type="Pfam" id="PF00528">
    <property type="entry name" value="BPD_transp_1"/>
    <property type="match status" value="1"/>
</dbReference>
<feature type="transmembrane region" description="Helical" evidence="8">
    <location>
        <begin position="35"/>
        <end position="55"/>
    </location>
</feature>
<accession>A0A1H3UAC8</accession>
<protein>
    <submittedName>
        <fullName evidence="10">Spermidine/putrescine transport system permease protein</fullName>
    </submittedName>
</protein>
<evidence type="ECO:0000256" key="1">
    <source>
        <dbReference type="ARBA" id="ARBA00004651"/>
    </source>
</evidence>
<evidence type="ECO:0000256" key="5">
    <source>
        <dbReference type="ARBA" id="ARBA00022692"/>
    </source>
</evidence>
<name>A0A1H3UAC8_9RHOB</name>
<dbReference type="PROSITE" id="PS50928">
    <property type="entry name" value="ABC_TM1"/>
    <property type="match status" value="1"/>
</dbReference>
<dbReference type="Proteomes" id="UP000198914">
    <property type="component" value="Unassembled WGS sequence"/>
</dbReference>
<evidence type="ECO:0000313" key="11">
    <source>
        <dbReference type="Proteomes" id="UP000198914"/>
    </source>
</evidence>
<feature type="transmembrane region" description="Helical" evidence="8">
    <location>
        <begin position="120"/>
        <end position="143"/>
    </location>
</feature>
<dbReference type="InterPro" id="IPR035906">
    <property type="entry name" value="MetI-like_sf"/>
</dbReference>
<feature type="transmembrane region" description="Helical" evidence="8">
    <location>
        <begin position="89"/>
        <end position="108"/>
    </location>
</feature>
<dbReference type="EMBL" id="FNPX01000027">
    <property type="protein sequence ID" value="SDZ59348.1"/>
    <property type="molecule type" value="Genomic_DNA"/>
</dbReference>
<dbReference type="OrthoDB" id="9807047at2"/>
<dbReference type="InterPro" id="IPR000515">
    <property type="entry name" value="MetI-like"/>
</dbReference>
<evidence type="ECO:0000256" key="6">
    <source>
        <dbReference type="ARBA" id="ARBA00022989"/>
    </source>
</evidence>
<evidence type="ECO:0000256" key="3">
    <source>
        <dbReference type="ARBA" id="ARBA00022448"/>
    </source>
</evidence>
<feature type="transmembrane region" description="Helical" evidence="8">
    <location>
        <begin position="222"/>
        <end position="249"/>
    </location>
</feature>
<dbReference type="PANTHER" id="PTHR42929:SF1">
    <property type="entry name" value="INNER MEMBRANE ABC TRANSPORTER PERMEASE PROTEIN YDCU-RELATED"/>
    <property type="match status" value="1"/>
</dbReference>
<dbReference type="GO" id="GO:0005886">
    <property type="term" value="C:plasma membrane"/>
    <property type="evidence" value="ECO:0007669"/>
    <property type="project" value="UniProtKB-SubCell"/>
</dbReference>